<reference evidence="4 5" key="1">
    <citation type="submission" date="2017-02" db="EMBL/GenBank/DDBJ databases">
        <title>Draft genome of Saccharomonospora sp. 154.</title>
        <authorList>
            <person name="Alonso-Carmona G.S."/>
            <person name="De La Haba R."/>
            <person name="Vera-Gargallo B."/>
            <person name="Sandoval-Trujillo A.H."/>
            <person name="Ramirez-Duran N."/>
            <person name="Ventosa A."/>
        </authorList>
    </citation>
    <scope>NUCLEOTIDE SEQUENCE [LARGE SCALE GENOMIC DNA]</scope>
    <source>
        <strain evidence="4 5">LRS4.154</strain>
    </source>
</reference>
<name>A0A1V8ZZH5_SACPI</name>
<evidence type="ECO:0000256" key="3">
    <source>
        <dbReference type="SAM" id="SignalP"/>
    </source>
</evidence>
<feature type="chain" id="PRO_5011986122" evidence="3">
    <location>
        <begin position="18"/>
        <end position="102"/>
    </location>
</feature>
<dbReference type="STRING" id="1962155.B1813_17195"/>
<organism evidence="4 5">
    <name type="scientific">Saccharomonospora piscinae</name>
    <dbReference type="NCBI Taxonomy" id="687388"/>
    <lineage>
        <taxon>Bacteria</taxon>
        <taxon>Bacillati</taxon>
        <taxon>Actinomycetota</taxon>
        <taxon>Actinomycetes</taxon>
        <taxon>Pseudonocardiales</taxon>
        <taxon>Pseudonocardiaceae</taxon>
        <taxon>Saccharomonospora</taxon>
    </lineage>
</organism>
<keyword evidence="5" id="KW-1185">Reference proteome</keyword>
<accession>A0A1V8ZZH5</accession>
<evidence type="ECO:0000313" key="4">
    <source>
        <dbReference type="EMBL" id="OQO90335.1"/>
    </source>
</evidence>
<keyword evidence="2" id="KW-0812">Transmembrane</keyword>
<dbReference type="Proteomes" id="UP000192591">
    <property type="component" value="Unassembled WGS sequence"/>
</dbReference>
<keyword evidence="2" id="KW-0472">Membrane</keyword>
<feature type="transmembrane region" description="Helical" evidence="2">
    <location>
        <begin position="76"/>
        <end position="95"/>
    </location>
</feature>
<sequence length="102" mass="10134">MLSVLTVLLVVPTAATADTAAVGAAAVPAAAAGAQPVPVLAQDDTTGETGTPSSTEEGPELDPQTEAEAAKNQSKIVVGVIAAVLLGLVLWGRYVRKKNANG</sequence>
<keyword evidence="2" id="KW-1133">Transmembrane helix</keyword>
<evidence type="ECO:0000256" key="1">
    <source>
        <dbReference type="SAM" id="MobiDB-lite"/>
    </source>
</evidence>
<comment type="caution">
    <text evidence="4">The sequence shown here is derived from an EMBL/GenBank/DDBJ whole genome shotgun (WGS) entry which is preliminary data.</text>
</comment>
<dbReference type="AlphaFoldDB" id="A0A1V8ZZH5"/>
<feature type="signal peptide" evidence="3">
    <location>
        <begin position="1"/>
        <end position="17"/>
    </location>
</feature>
<evidence type="ECO:0000256" key="2">
    <source>
        <dbReference type="SAM" id="Phobius"/>
    </source>
</evidence>
<keyword evidence="3" id="KW-0732">Signal</keyword>
<gene>
    <name evidence="4" type="ORF">B1813_17195</name>
</gene>
<dbReference type="EMBL" id="MWIH01000007">
    <property type="protein sequence ID" value="OQO90335.1"/>
    <property type="molecule type" value="Genomic_DNA"/>
</dbReference>
<feature type="compositionally biased region" description="Low complexity" evidence="1">
    <location>
        <begin position="36"/>
        <end position="56"/>
    </location>
</feature>
<protein>
    <submittedName>
        <fullName evidence="4">Uncharacterized protein</fullName>
    </submittedName>
</protein>
<proteinExistence type="predicted"/>
<feature type="region of interest" description="Disordered" evidence="1">
    <location>
        <begin position="36"/>
        <end position="71"/>
    </location>
</feature>
<evidence type="ECO:0000313" key="5">
    <source>
        <dbReference type="Proteomes" id="UP000192591"/>
    </source>
</evidence>